<dbReference type="GO" id="GO:0097546">
    <property type="term" value="C:ciliary base"/>
    <property type="evidence" value="ECO:0007669"/>
    <property type="project" value="TreeGrafter"/>
</dbReference>
<accession>A0AAV7K5F8</accession>
<feature type="domain" description="NPHP4 Ig-like" evidence="4">
    <location>
        <begin position="1350"/>
        <end position="1444"/>
    </location>
</feature>
<reference evidence="7 8" key="1">
    <citation type="journal article" date="2023" name="BMC Biol.">
        <title>The compact genome of the sponge Oopsacas minuta (Hexactinellida) is lacking key metazoan core genes.</title>
        <authorList>
            <person name="Santini S."/>
            <person name="Schenkelaars Q."/>
            <person name="Jourda C."/>
            <person name="Duchesne M."/>
            <person name="Belahbib H."/>
            <person name="Rocher C."/>
            <person name="Selva M."/>
            <person name="Riesgo A."/>
            <person name="Vervoort M."/>
            <person name="Leys S.P."/>
            <person name="Kodjabachian L."/>
            <person name="Le Bivic A."/>
            <person name="Borchiellini C."/>
            <person name="Claverie J.M."/>
            <person name="Renard E."/>
        </authorList>
    </citation>
    <scope>NUCLEOTIDE SEQUENCE [LARGE SCALE GENOMIC DNA]</scope>
    <source>
        <strain evidence="7">SPO-2</strain>
    </source>
</reference>
<feature type="domain" description="NPHP4 Ig-like" evidence="5">
    <location>
        <begin position="1158"/>
        <end position="1250"/>
    </location>
</feature>
<dbReference type="PANTHER" id="PTHR31043">
    <property type="entry name" value="NEPHROCYSTIN-4"/>
    <property type="match status" value="1"/>
</dbReference>
<dbReference type="Pfam" id="PF26187">
    <property type="entry name" value="Ig_NPHP4_4th"/>
    <property type="match status" value="1"/>
</dbReference>
<dbReference type="EMBL" id="JAKMXF010000166">
    <property type="protein sequence ID" value="KAI6655974.1"/>
    <property type="molecule type" value="Genomic_DNA"/>
</dbReference>
<dbReference type="InterPro" id="IPR029775">
    <property type="entry name" value="NPHP4"/>
</dbReference>
<dbReference type="InterPro" id="IPR058687">
    <property type="entry name" value="Ig_NPHP4_1st"/>
</dbReference>
<feature type="domain" description="NPHP4 C2-like" evidence="3">
    <location>
        <begin position="732"/>
        <end position="855"/>
    </location>
</feature>
<dbReference type="GO" id="GO:0035869">
    <property type="term" value="C:ciliary transition zone"/>
    <property type="evidence" value="ECO:0007669"/>
    <property type="project" value="TreeGrafter"/>
</dbReference>
<dbReference type="Pfam" id="PF26190">
    <property type="entry name" value="Ig_NPHP4_1st"/>
    <property type="match status" value="1"/>
</dbReference>
<evidence type="ECO:0000313" key="7">
    <source>
        <dbReference type="EMBL" id="KAI6655974.1"/>
    </source>
</evidence>
<dbReference type="InterPro" id="IPR058688">
    <property type="entry name" value="Ig_NPHP4_2nd"/>
</dbReference>
<comment type="caution">
    <text evidence="7">The sequence shown here is derived from an EMBL/GenBank/DDBJ whole genome shotgun (WGS) entry which is preliminary data.</text>
</comment>
<dbReference type="InterPro" id="IPR058686">
    <property type="entry name" value="Ig_NPHP4_3rd"/>
</dbReference>
<gene>
    <name evidence="7" type="ORF">LOD99_1708</name>
</gene>
<protein>
    <submittedName>
        <fullName evidence="7">Nephrocystin-4</fullName>
    </submittedName>
</protein>
<evidence type="ECO:0000259" key="2">
    <source>
        <dbReference type="Pfam" id="PF26015"/>
    </source>
</evidence>
<organism evidence="7 8">
    <name type="scientific">Oopsacas minuta</name>
    <dbReference type="NCBI Taxonomy" id="111878"/>
    <lineage>
        <taxon>Eukaryota</taxon>
        <taxon>Metazoa</taxon>
        <taxon>Porifera</taxon>
        <taxon>Hexactinellida</taxon>
        <taxon>Hexasterophora</taxon>
        <taxon>Lyssacinosida</taxon>
        <taxon>Leucopsacidae</taxon>
        <taxon>Oopsacas</taxon>
    </lineage>
</organism>
<dbReference type="PANTHER" id="PTHR31043:SF3">
    <property type="entry name" value="NEPHROCYSTIN-4"/>
    <property type="match status" value="1"/>
</dbReference>
<proteinExistence type="predicted"/>
<dbReference type="GO" id="GO:0097730">
    <property type="term" value="C:non-motile cilium"/>
    <property type="evidence" value="ECO:0007669"/>
    <property type="project" value="InterPro"/>
</dbReference>
<dbReference type="Pfam" id="PF26189">
    <property type="entry name" value="Ig_NPHP4_2nd"/>
    <property type="match status" value="1"/>
</dbReference>
<evidence type="ECO:0000259" key="4">
    <source>
        <dbReference type="Pfam" id="PF26187"/>
    </source>
</evidence>
<evidence type="ECO:0000256" key="1">
    <source>
        <dbReference type="SAM" id="MobiDB-lite"/>
    </source>
</evidence>
<dbReference type="Pfam" id="PF26186">
    <property type="entry name" value="NPHP4_C2_3rd"/>
    <property type="match status" value="1"/>
</dbReference>
<evidence type="ECO:0000259" key="5">
    <source>
        <dbReference type="Pfam" id="PF26189"/>
    </source>
</evidence>
<dbReference type="InterPro" id="IPR058685">
    <property type="entry name" value="Ig_NPHP4_4th"/>
</dbReference>
<feature type="domain" description="NPHP4 Ig-like" evidence="2">
    <location>
        <begin position="1262"/>
        <end position="1344"/>
    </location>
</feature>
<evidence type="ECO:0000259" key="3">
    <source>
        <dbReference type="Pfam" id="PF26186"/>
    </source>
</evidence>
<feature type="domain" description="NPHP4 Ig-like" evidence="6">
    <location>
        <begin position="1021"/>
        <end position="1120"/>
    </location>
</feature>
<dbReference type="InterPro" id="IPR058765">
    <property type="entry name" value="NPHP4_C2-like"/>
</dbReference>
<name>A0AAV7K5F8_9METZ</name>
<dbReference type="GO" id="GO:1904491">
    <property type="term" value="P:protein localization to ciliary transition zone"/>
    <property type="evidence" value="ECO:0007669"/>
    <property type="project" value="TreeGrafter"/>
</dbReference>
<dbReference type="Proteomes" id="UP001165289">
    <property type="component" value="Unassembled WGS sequence"/>
</dbReference>
<dbReference type="GO" id="GO:0090090">
    <property type="term" value="P:negative regulation of canonical Wnt signaling pathway"/>
    <property type="evidence" value="ECO:0007669"/>
    <property type="project" value="InterPro"/>
</dbReference>
<sequence>MLDMASWEEFYSSNKIVLPDLNTILTDCSTYCLILRSLEGFKSSLLPSLPTDTPTNNLSYRLALRSKQSDNFKLDGFTIKIHLFDFENKKFLGRTWVSPPFKISQEEKKSFCSLGHTLYFQLPNSFYTYFVVEFVTKAGKSDSTIFWTSFDPFAHLQNVSDLSTPTKHPQLRIPLFYGSPRSLFFLKSTLLDSKSPTPVPGCLLICSLTTHKALQCTSHLFPPFYLLSSSSIIPGLVYSSRQPFKDPFSSPKLLDTLPCHISELSVEFSQDFSSITEDLLTTIKSSSQIPVPGDARISEIRLRVGIHNGLTFIHQPKILYLERDRHSDQSLRAIGSFQLEDLIQHPLMSLIFQIDIQIHVRNVTSTQYPLLSKGNLKALSQKDSRVDPFQYNVSLSWGAWCPFSGVAPPPEDPVCVGFRLRTGPGISPYNVPVLRGGKHTSHIRFYFTHWSEQAEEGARLKRSISSTSVPISSHRGQIPRRSHSQIGAKYSRKKTRPFSPPSSATPPLAYTNRASSLGTFESVLNDSNINGGSVPHLDRIHDSPSAAILSTKQHSNSSLTYSNLSRVHNVKSTSSTPVNTIKPPINQTYIAQANELAMTSSDNKPQLQEEIEAPILGDIDITASPGRIITRDHTSFIQVPHSQTPAHIPVPYGHTLQGVDTKQGLSRADYALLHNSGFQEVLSNKGNLADSNTYHTSQSYPSRACLSVQLMAFQLPLNPIENILEGYSSLAMFDAPKQVFCTYKLFKWQPNTTPKLSLVRKEIRPSDKRITPYLLMEEATSSPGYLSGYQITCQSHVRELISYLHTYKIQFDLWDGESLMLIGSGFISLKQLVSNHMESVQMIKELELSSLDVFNSNDILVLDQNGQFCHSQGRTVPQGTLVIRYSYMPDFSDSYVCNFEHFYSLDRTDYNSILNGVKVKQQSVRQAKRVSKAKHMTETDDSLRSMLHSTADANRPTGKENTRKLERMRMVRGASGHTPNISEVSQIKRRKDFQILDMYRKDSKFQKIDSLLTEFICSEISIDAAAGIAYYYEHELKNPFSETLVLNIEIPDSSISLVSNSNELRYLKSIYNSLTPVENDLIHFSDQKNEPQIFLQPKESVIVPFKYQSFRIHSLSNESKHLEMFKIQIRFLTEENRAISVLTFNINPQPVLTDYTMHFYHPERIFFRKTFLLPSTMFSRSTADNFDEVSALCSDKNVFAVFTRNEVGDSLQLHVKVACENQINQYTFFLMIYNDKYLSKPTQTWEICIHPLARIDMNCTIGQSCFAKVYIKGTAYTRVVQCYSSHPHVVQIQPKEKFVLTANSMMEINLGVKPTFIGNRNMCVNVVDREMSQIIQQWMICINSKEPNISRSYRITIPTHDSVITTKRITFRNPYSKRKEFFLHCSRADILTFKENSFQVNGLTTHTIFLNFQPVSYSLELDILIFINDKQDNTEECFCIQISYENV</sequence>
<dbReference type="GO" id="GO:0036064">
    <property type="term" value="C:ciliary basal body"/>
    <property type="evidence" value="ECO:0007669"/>
    <property type="project" value="TreeGrafter"/>
</dbReference>
<feature type="region of interest" description="Disordered" evidence="1">
    <location>
        <begin position="467"/>
        <end position="510"/>
    </location>
</feature>
<keyword evidence="8" id="KW-1185">Reference proteome</keyword>
<evidence type="ECO:0000313" key="8">
    <source>
        <dbReference type="Proteomes" id="UP001165289"/>
    </source>
</evidence>
<evidence type="ECO:0000259" key="6">
    <source>
        <dbReference type="Pfam" id="PF26190"/>
    </source>
</evidence>
<dbReference type="Pfam" id="PF26015">
    <property type="entry name" value="Ig_NPH4_3rd"/>
    <property type="match status" value="1"/>
</dbReference>